<proteinExistence type="predicted"/>
<keyword evidence="3" id="KW-1185">Reference proteome</keyword>
<dbReference type="RefSeq" id="WP_264515283.1">
    <property type="nucleotide sequence ID" value="NZ_JAPDDR010000010.1"/>
</dbReference>
<sequence>MRRALALLMGLLGLFGLLLFYSGASRLIGLSKSRDWIEIEAVYSDLQAGQSVTHVVTGRDGTTTQQTLTIGGLPYVEYSIGSERHVARLDPGPFRDRNPSVTIAYDPAEPFRCRLAGERLRRVLAQEFGIGIIAVLMALILIPRLLSGAKTGDPPTA</sequence>
<name>A0ABT3G7A1_9BACT</name>
<gene>
    <name evidence="2" type="ORF">OJ996_19230</name>
</gene>
<protein>
    <recommendedName>
        <fullName evidence="4">DUF3592 domain-containing protein</fullName>
    </recommendedName>
</protein>
<evidence type="ECO:0008006" key="4">
    <source>
        <dbReference type="Google" id="ProtNLM"/>
    </source>
</evidence>
<evidence type="ECO:0000256" key="1">
    <source>
        <dbReference type="SAM" id="Phobius"/>
    </source>
</evidence>
<accession>A0ABT3G7A1</accession>
<comment type="caution">
    <text evidence="2">The sequence shown here is derived from an EMBL/GenBank/DDBJ whole genome shotgun (WGS) entry which is preliminary data.</text>
</comment>
<reference evidence="2" key="1">
    <citation type="submission" date="2022-10" db="EMBL/GenBank/DDBJ databases">
        <title>Luteolibacter sp. GHJ8, whole genome shotgun sequencing project.</title>
        <authorList>
            <person name="Zhao G."/>
            <person name="Shen L."/>
        </authorList>
    </citation>
    <scope>NUCLEOTIDE SEQUENCE</scope>
    <source>
        <strain evidence="2">GHJ8</strain>
    </source>
</reference>
<keyword evidence="1" id="KW-0472">Membrane</keyword>
<keyword evidence="1" id="KW-0812">Transmembrane</keyword>
<organism evidence="2 3">
    <name type="scientific">Luteolibacter rhizosphaerae</name>
    <dbReference type="NCBI Taxonomy" id="2989719"/>
    <lineage>
        <taxon>Bacteria</taxon>
        <taxon>Pseudomonadati</taxon>
        <taxon>Verrucomicrobiota</taxon>
        <taxon>Verrucomicrobiia</taxon>
        <taxon>Verrucomicrobiales</taxon>
        <taxon>Verrucomicrobiaceae</taxon>
        <taxon>Luteolibacter</taxon>
    </lineage>
</organism>
<dbReference type="EMBL" id="JAPDDR010000010">
    <property type="protein sequence ID" value="MCW1915728.1"/>
    <property type="molecule type" value="Genomic_DNA"/>
</dbReference>
<evidence type="ECO:0000313" key="2">
    <source>
        <dbReference type="EMBL" id="MCW1915728.1"/>
    </source>
</evidence>
<keyword evidence="1" id="KW-1133">Transmembrane helix</keyword>
<feature type="transmembrane region" description="Helical" evidence="1">
    <location>
        <begin position="128"/>
        <end position="146"/>
    </location>
</feature>
<evidence type="ECO:0000313" key="3">
    <source>
        <dbReference type="Proteomes" id="UP001165653"/>
    </source>
</evidence>
<dbReference type="Proteomes" id="UP001165653">
    <property type="component" value="Unassembled WGS sequence"/>
</dbReference>